<proteinExistence type="predicted"/>
<dbReference type="InterPro" id="IPR006977">
    <property type="entry name" value="Yip1_dom"/>
</dbReference>
<evidence type="ECO:0000256" key="1">
    <source>
        <dbReference type="ARBA" id="ARBA00004141"/>
    </source>
</evidence>
<dbReference type="AlphaFoldDB" id="X1KGB6"/>
<feature type="transmembrane region" description="Helical" evidence="5">
    <location>
        <begin position="117"/>
        <end position="150"/>
    </location>
</feature>
<keyword evidence="2 5" id="KW-0812">Transmembrane</keyword>
<sequence>MLIEQVKGILFSPKKAWLKIKDEPVSFGDVLKGYAIPLAAIPAVFGLLGYALIGMRLGFGHLVYRIPFGLALIWAIIYYILVLAGLYIQGIVINALAPSFSSKQNAVNAFKLAVYAYTPAFIAGILSIIPAIGILVFLLSLYGIYLLYLGLPVMMETPKEKVIGYLIITIIVMIIIYFVIGAIAGTVLTIGARSVLY</sequence>
<dbReference type="GO" id="GO:0016020">
    <property type="term" value="C:membrane"/>
    <property type="evidence" value="ECO:0007669"/>
    <property type="project" value="UniProtKB-SubCell"/>
</dbReference>
<evidence type="ECO:0000256" key="5">
    <source>
        <dbReference type="SAM" id="Phobius"/>
    </source>
</evidence>
<comment type="caution">
    <text evidence="7">The sequence shown here is derived from an EMBL/GenBank/DDBJ whole genome shotgun (WGS) entry which is preliminary data.</text>
</comment>
<evidence type="ECO:0000256" key="4">
    <source>
        <dbReference type="ARBA" id="ARBA00023136"/>
    </source>
</evidence>
<evidence type="ECO:0000256" key="3">
    <source>
        <dbReference type="ARBA" id="ARBA00022989"/>
    </source>
</evidence>
<gene>
    <name evidence="7" type="ORF">S06H3_08099</name>
</gene>
<feature type="transmembrane region" description="Helical" evidence="5">
    <location>
        <begin position="34"/>
        <end position="59"/>
    </location>
</feature>
<dbReference type="EMBL" id="BARV01003371">
    <property type="protein sequence ID" value="GAI06072.1"/>
    <property type="molecule type" value="Genomic_DNA"/>
</dbReference>
<protein>
    <recommendedName>
        <fullName evidence="6">Yip1 domain-containing protein</fullName>
    </recommendedName>
</protein>
<feature type="transmembrane region" description="Helical" evidence="5">
    <location>
        <begin position="71"/>
        <end position="97"/>
    </location>
</feature>
<feature type="domain" description="Yip1" evidence="6">
    <location>
        <begin position="7"/>
        <end position="179"/>
    </location>
</feature>
<keyword evidence="4 5" id="KW-0472">Membrane</keyword>
<feature type="transmembrane region" description="Helical" evidence="5">
    <location>
        <begin position="162"/>
        <end position="190"/>
    </location>
</feature>
<keyword evidence="3 5" id="KW-1133">Transmembrane helix</keyword>
<dbReference type="Pfam" id="PF04893">
    <property type="entry name" value="Yip1"/>
    <property type="match status" value="1"/>
</dbReference>
<comment type="subcellular location">
    <subcellularLocation>
        <location evidence="1">Membrane</location>
        <topology evidence="1">Multi-pass membrane protein</topology>
    </subcellularLocation>
</comment>
<organism evidence="7">
    <name type="scientific">marine sediment metagenome</name>
    <dbReference type="NCBI Taxonomy" id="412755"/>
    <lineage>
        <taxon>unclassified sequences</taxon>
        <taxon>metagenomes</taxon>
        <taxon>ecological metagenomes</taxon>
    </lineage>
</organism>
<reference evidence="7" key="1">
    <citation type="journal article" date="2014" name="Front. Microbiol.">
        <title>High frequency of phylogenetically diverse reductive dehalogenase-homologous genes in deep subseafloor sedimentary metagenomes.</title>
        <authorList>
            <person name="Kawai M."/>
            <person name="Futagami T."/>
            <person name="Toyoda A."/>
            <person name="Takaki Y."/>
            <person name="Nishi S."/>
            <person name="Hori S."/>
            <person name="Arai W."/>
            <person name="Tsubouchi T."/>
            <person name="Morono Y."/>
            <person name="Uchiyama I."/>
            <person name="Ito T."/>
            <person name="Fujiyama A."/>
            <person name="Inagaki F."/>
            <person name="Takami H."/>
        </authorList>
    </citation>
    <scope>NUCLEOTIDE SEQUENCE</scope>
    <source>
        <strain evidence="7">Expedition CK06-06</strain>
    </source>
</reference>
<evidence type="ECO:0000256" key="2">
    <source>
        <dbReference type="ARBA" id="ARBA00022692"/>
    </source>
</evidence>
<name>X1KGB6_9ZZZZ</name>
<evidence type="ECO:0000313" key="7">
    <source>
        <dbReference type="EMBL" id="GAI06072.1"/>
    </source>
</evidence>
<accession>X1KGB6</accession>
<evidence type="ECO:0000259" key="6">
    <source>
        <dbReference type="Pfam" id="PF04893"/>
    </source>
</evidence>